<dbReference type="KEGG" id="afx:JZ786_10460"/>
<reference evidence="4 5" key="1">
    <citation type="submission" date="2021-02" db="EMBL/GenBank/DDBJ databases">
        <title>Alicyclobacillus curvatus sp. nov. and Alicyclobacillus mengziensis sp. nov., two acidophilic bacteria isolated from acid mine drainage.</title>
        <authorList>
            <person name="Huang Y."/>
        </authorList>
    </citation>
    <scope>NUCLEOTIDE SEQUENCE [LARGE SCALE GENOMIC DNA]</scope>
    <source>
        <strain evidence="4 5">S30H14</strain>
    </source>
</reference>
<dbReference type="GO" id="GO:0006004">
    <property type="term" value="P:fucose metabolic process"/>
    <property type="evidence" value="ECO:0007669"/>
    <property type="project" value="InterPro"/>
</dbReference>
<dbReference type="AlphaFoldDB" id="A0A9X7W4A5"/>
<gene>
    <name evidence="4" type="ORF">JZ786_10460</name>
</gene>
<dbReference type="InterPro" id="IPR009015">
    <property type="entry name" value="Fucose_isomerase_N/cen_sf"/>
</dbReference>
<dbReference type="PANTHER" id="PTHR36120:SF1">
    <property type="entry name" value="L-FUCOSE ISOMERASE C-TERMINAL DOMAIN-CONTAINING PROTEIN"/>
    <property type="match status" value="1"/>
</dbReference>
<dbReference type="SUPFAM" id="SSF53743">
    <property type="entry name" value="FucI/AraA N-terminal and middle domains"/>
    <property type="match status" value="1"/>
</dbReference>
<evidence type="ECO:0000256" key="1">
    <source>
        <dbReference type="ARBA" id="ARBA00023235"/>
    </source>
</evidence>
<dbReference type="GO" id="GO:0008736">
    <property type="term" value="F:L-fucose isomerase activity"/>
    <property type="evidence" value="ECO:0007669"/>
    <property type="project" value="InterPro"/>
</dbReference>
<dbReference type="PANTHER" id="PTHR36120">
    <property type="entry name" value="FUCOSE ISOMERASE"/>
    <property type="match status" value="1"/>
</dbReference>
<dbReference type="GO" id="GO:0005737">
    <property type="term" value="C:cytoplasm"/>
    <property type="evidence" value="ECO:0007669"/>
    <property type="project" value="InterPro"/>
</dbReference>
<evidence type="ECO:0000313" key="5">
    <source>
        <dbReference type="Proteomes" id="UP000663505"/>
    </source>
</evidence>
<proteinExistence type="predicted"/>
<name>A0A9X7W4A5_9BACL</name>
<sequence>MRTISSRNLRVAYVSFGRQTFDLEQASELVQASMQALRSQDVEWTMVEGLITSVDGAQAKANQLYGHIDVLLAQFTTFVDGRFITTMATTCQVPVIVWAIPEPNRAHGQRLSLNSFTGVNMAGRVLNQLGIPFRFVYGDAADVAFQTRLHRSFLFWKAWHHLHQFTVITVGEAPDGFFFSIPSAAAVKQLGIRVLQLNLDETFARALAVPDGEVEDELARVQSSVRGMERLSVENVLKFSKILMVLREDLVRVDANAVAVRCWPEFFTQFGAAACSVISALSEDGTMGACEADILGALSMDILYQLTESPAYLGDLVEMNPTDGTVTFWHCGAGAFSLARPDTGAQAGVHPNRNIGFTLEFGLKPGVVTILRIGEDAEGNVRALIGRGEVLDEPQRFRGTSGRVRLLDGRDEDLVTRVSRVIEDGFEPHYAIAYGDVFDDLTRLFKLMRIPVARF</sequence>
<dbReference type="Pfam" id="PF02952">
    <property type="entry name" value="Fucose_iso_C"/>
    <property type="match status" value="1"/>
</dbReference>
<keyword evidence="5" id="KW-1185">Reference proteome</keyword>
<evidence type="ECO:0000259" key="3">
    <source>
        <dbReference type="Pfam" id="PF02952"/>
    </source>
</evidence>
<feature type="domain" description="L-fucose isomerase C-terminal" evidence="3">
    <location>
        <begin position="363"/>
        <end position="453"/>
    </location>
</feature>
<keyword evidence="2" id="KW-0119">Carbohydrate metabolism</keyword>
<dbReference type="EMBL" id="CP071182">
    <property type="protein sequence ID" value="QSO49298.1"/>
    <property type="molecule type" value="Genomic_DNA"/>
</dbReference>
<protein>
    <recommendedName>
        <fullName evidence="3">L-fucose isomerase C-terminal domain-containing protein</fullName>
    </recommendedName>
</protein>
<evidence type="ECO:0000313" key="4">
    <source>
        <dbReference type="EMBL" id="QSO49298.1"/>
    </source>
</evidence>
<dbReference type="RefSeq" id="WP_206658611.1">
    <property type="nucleotide sequence ID" value="NZ_CP071182.1"/>
</dbReference>
<dbReference type="Proteomes" id="UP000663505">
    <property type="component" value="Chromosome"/>
</dbReference>
<accession>A0A9X7W4A5</accession>
<evidence type="ECO:0000256" key="2">
    <source>
        <dbReference type="ARBA" id="ARBA00023277"/>
    </source>
</evidence>
<dbReference type="InterPro" id="IPR015888">
    <property type="entry name" value="Fuc_isomerase_C"/>
</dbReference>
<organism evidence="4 5">
    <name type="scientific">Alicyclobacillus mengziensis</name>
    <dbReference type="NCBI Taxonomy" id="2931921"/>
    <lineage>
        <taxon>Bacteria</taxon>
        <taxon>Bacillati</taxon>
        <taxon>Bacillota</taxon>
        <taxon>Bacilli</taxon>
        <taxon>Bacillales</taxon>
        <taxon>Alicyclobacillaceae</taxon>
        <taxon>Alicyclobacillus</taxon>
    </lineage>
</organism>
<keyword evidence="1" id="KW-0413">Isomerase</keyword>